<dbReference type="InterPro" id="IPR051716">
    <property type="entry name" value="Plant_RL_S/T_kinase"/>
</dbReference>
<evidence type="ECO:0000256" key="7">
    <source>
        <dbReference type="ARBA" id="ARBA00022741"/>
    </source>
</evidence>
<evidence type="ECO:0000256" key="3">
    <source>
        <dbReference type="ARBA" id="ARBA00022679"/>
    </source>
</evidence>
<dbReference type="FunFam" id="1.10.510.10:FF:000388">
    <property type="entry name" value="Leucine-rich repeat receptor-like tyrosine-protein kinase PXC3"/>
    <property type="match status" value="1"/>
</dbReference>
<dbReference type="PROSITE" id="PS50011">
    <property type="entry name" value="PROTEIN_KINASE_DOM"/>
    <property type="match status" value="1"/>
</dbReference>
<dbReference type="GO" id="GO:0004672">
    <property type="term" value="F:protein kinase activity"/>
    <property type="evidence" value="ECO:0007669"/>
    <property type="project" value="InterPro"/>
</dbReference>
<evidence type="ECO:0000256" key="12">
    <source>
        <dbReference type="ARBA" id="ARBA00023180"/>
    </source>
</evidence>
<keyword evidence="11" id="KW-0675">Receptor</keyword>
<dbReference type="PANTHER" id="PTHR48053:SF105">
    <property type="entry name" value="RECEPTOR-LIKE PROTEIN KINASE"/>
    <property type="match status" value="1"/>
</dbReference>
<dbReference type="SUPFAM" id="SSF56112">
    <property type="entry name" value="Protein kinase-like (PK-like)"/>
    <property type="match status" value="1"/>
</dbReference>
<dbReference type="InterPro" id="IPR000719">
    <property type="entry name" value="Prot_kinase_dom"/>
</dbReference>
<proteinExistence type="predicted"/>
<dbReference type="InterPro" id="IPR001611">
    <property type="entry name" value="Leu-rich_rpt"/>
</dbReference>
<dbReference type="Proteomes" id="UP000593564">
    <property type="component" value="Unassembled WGS sequence"/>
</dbReference>
<keyword evidence="7" id="KW-0547">Nucleotide-binding</keyword>
<dbReference type="PANTHER" id="PTHR48053">
    <property type="entry name" value="LEUCINE RICH REPEAT FAMILY PROTEIN, EXPRESSED"/>
    <property type="match status" value="1"/>
</dbReference>
<sequence length="951" mass="103383">MTRFGHTTSLLLFFFFFFFFFFFLQLVFSQLSLNQTTTMNQLYDLLPNSTAQFAPPSPWNVTKDPNPCSWKGVKCTSDNSSITSLSLPFFSISSPDFLVSLCQIDTLEAVDLSNNHLSSIPDGFMTGCGKITGLKLLNISRNKLSGPLPTFNGFAKLESLDLSHNSLVGSINLQLDGLVALKSLNLGFNQFDGSVPINFGKSMVLEELGLSANHFKGKLPESIANYSKLTSIDLSVNNIYGSIPDRFGELLNLQLLILSSNNLSGGIPKFLSTIQNLSQFAANQNSFSGVIPVGITKYLKNLDLSYNNLNGPIPGDLLSQSNLQSVDLSNNSLSGSIPANMSPNLVRLRLGNNQLNGTIPSSSFGSLQTTLTYLELDNNRLSGPIPPELSLCKNLALLNLANNNLTGGLPVQLGVLSKLQELKLQFNNLFGEIPIQITQLQTLQKLNISWNSLNGSIPSSISSLQALTNLDLRGNNLSGSIPVSIGNLNSLIELQLGNNQLNGTILLMPQNLQIALNLSSNLFEGPIPGTISKLIGLEVLDLSNNKFSGQIPDFLVRMASLTQLVLSNNLLSGVIPKFPSFVTLDVSGNKGLINATNSNSPSLSPKKRTVAVGIVVAVAVASVLAFAATFMVFERFLKQFCSVKGHWITDNSIYKSKLDFTKAMEAVSKPVNMMLKNELCTYYRALMPCGMSYCIKKINWSCKAFQLLSPERFVQELTVLGKLSNSNIMIPLAYTLTSRSAYIVYENPQHGTLFDLLHTSCDNVLKWEERYSIAVGVARGLAFLHGCSTSTGPIILLHLSTKSILMESLSKPLIGDFDLGKVIKPSITMGTISAVAGSIGYIPPEYAYTMRVTPSGNVYSFGIVMLELLTGRPAISEGTNLAELALTRTQSIHHDKWEEILDYRLLSDASSGVCDQMLSLLRIALGCIAISPDKRPNAESLLDMLLNVATI</sequence>
<dbReference type="InterPro" id="IPR011009">
    <property type="entry name" value="Kinase-like_dom_sf"/>
</dbReference>
<evidence type="ECO:0000256" key="2">
    <source>
        <dbReference type="ARBA" id="ARBA00022614"/>
    </source>
</evidence>
<evidence type="ECO:0000256" key="10">
    <source>
        <dbReference type="ARBA" id="ARBA00023136"/>
    </source>
</evidence>
<keyword evidence="6" id="KW-0677">Repeat</keyword>
<evidence type="ECO:0000256" key="9">
    <source>
        <dbReference type="ARBA" id="ARBA00022989"/>
    </source>
</evidence>
<keyword evidence="16" id="KW-1185">Reference proteome</keyword>
<dbReference type="SMART" id="SM00369">
    <property type="entry name" value="LRR_TYP"/>
    <property type="match status" value="6"/>
</dbReference>
<dbReference type="Pfam" id="PF08263">
    <property type="entry name" value="LRRNT_2"/>
    <property type="match status" value="1"/>
</dbReference>
<dbReference type="GO" id="GO:0016020">
    <property type="term" value="C:membrane"/>
    <property type="evidence" value="ECO:0007669"/>
    <property type="project" value="UniProtKB-SubCell"/>
</dbReference>
<keyword evidence="3" id="KW-0808">Transferase</keyword>
<dbReference type="Pfam" id="PF00560">
    <property type="entry name" value="LRR_1"/>
    <property type="match status" value="9"/>
</dbReference>
<keyword evidence="9 13" id="KW-1133">Transmembrane helix</keyword>
<dbReference type="AlphaFoldDB" id="A0A7J7HT17"/>
<evidence type="ECO:0000256" key="5">
    <source>
        <dbReference type="ARBA" id="ARBA00022729"/>
    </source>
</evidence>
<evidence type="ECO:0000259" key="14">
    <source>
        <dbReference type="PROSITE" id="PS50011"/>
    </source>
</evidence>
<dbReference type="PRINTS" id="PR00019">
    <property type="entry name" value="LEURICHRPT"/>
</dbReference>
<dbReference type="FunFam" id="3.80.10.10:FF:000095">
    <property type="entry name" value="LRR receptor-like serine/threonine-protein kinase GSO1"/>
    <property type="match status" value="1"/>
</dbReference>
<evidence type="ECO:0000256" key="1">
    <source>
        <dbReference type="ARBA" id="ARBA00004479"/>
    </source>
</evidence>
<dbReference type="EMBL" id="JACBKZ010000003">
    <property type="protein sequence ID" value="KAF5955184.1"/>
    <property type="molecule type" value="Genomic_DNA"/>
</dbReference>
<keyword evidence="5" id="KW-0732">Signal</keyword>
<dbReference type="GO" id="GO:0051707">
    <property type="term" value="P:response to other organism"/>
    <property type="evidence" value="ECO:0007669"/>
    <property type="project" value="UniProtKB-ARBA"/>
</dbReference>
<evidence type="ECO:0000256" key="8">
    <source>
        <dbReference type="ARBA" id="ARBA00022840"/>
    </source>
</evidence>
<dbReference type="Gene3D" id="3.80.10.10">
    <property type="entry name" value="Ribonuclease Inhibitor"/>
    <property type="match status" value="4"/>
</dbReference>
<evidence type="ECO:0000256" key="4">
    <source>
        <dbReference type="ARBA" id="ARBA00022692"/>
    </source>
</evidence>
<reference evidence="16" key="1">
    <citation type="journal article" date="2020" name="Nat. Commun.">
        <title>Genome assembly of wild tea tree DASZ reveals pedigree and selection history of tea varieties.</title>
        <authorList>
            <person name="Zhang W."/>
            <person name="Zhang Y."/>
            <person name="Qiu H."/>
            <person name="Guo Y."/>
            <person name="Wan H."/>
            <person name="Zhang X."/>
            <person name="Scossa F."/>
            <person name="Alseekh S."/>
            <person name="Zhang Q."/>
            <person name="Wang P."/>
            <person name="Xu L."/>
            <person name="Schmidt M.H."/>
            <person name="Jia X."/>
            <person name="Li D."/>
            <person name="Zhu A."/>
            <person name="Guo F."/>
            <person name="Chen W."/>
            <person name="Ni D."/>
            <person name="Usadel B."/>
            <person name="Fernie A.R."/>
            <person name="Wen W."/>
        </authorList>
    </citation>
    <scope>NUCLEOTIDE SEQUENCE [LARGE SCALE GENOMIC DNA]</scope>
    <source>
        <strain evidence="16">cv. G240</strain>
    </source>
</reference>
<evidence type="ECO:0000313" key="15">
    <source>
        <dbReference type="EMBL" id="KAF5955184.1"/>
    </source>
</evidence>
<dbReference type="InterPro" id="IPR032675">
    <property type="entry name" value="LRR_dom_sf"/>
</dbReference>
<comment type="caution">
    <text evidence="15">The sequence shown here is derived from an EMBL/GenBank/DDBJ whole genome shotgun (WGS) entry which is preliminary data.</text>
</comment>
<dbReference type="FunFam" id="3.80.10.10:FF:000383">
    <property type="entry name" value="Leucine-rich repeat receptor protein kinase EMS1"/>
    <property type="match status" value="1"/>
</dbReference>
<accession>A0A7J7HT17</accession>
<organism evidence="15 16">
    <name type="scientific">Camellia sinensis</name>
    <name type="common">Tea plant</name>
    <name type="synonym">Thea sinensis</name>
    <dbReference type="NCBI Taxonomy" id="4442"/>
    <lineage>
        <taxon>Eukaryota</taxon>
        <taxon>Viridiplantae</taxon>
        <taxon>Streptophyta</taxon>
        <taxon>Embryophyta</taxon>
        <taxon>Tracheophyta</taxon>
        <taxon>Spermatophyta</taxon>
        <taxon>Magnoliopsida</taxon>
        <taxon>eudicotyledons</taxon>
        <taxon>Gunneridae</taxon>
        <taxon>Pentapetalae</taxon>
        <taxon>asterids</taxon>
        <taxon>Ericales</taxon>
        <taxon>Theaceae</taxon>
        <taxon>Camellia</taxon>
    </lineage>
</organism>
<name>A0A7J7HT17_CAMSI</name>
<feature type="transmembrane region" description="Helical" evidence="13">
    <location>
        <begin position="610"/>
        <end position="633"/>
    </location>
</feature>
<evidence type="ECO:0000256" key="6">
    <source>
        <dbReference type="ARBA" id="ARBA00022737"/>
    </source>
</evidence>
<keyword evidence="8" id="KW-0067">ATP-binding</keyword>
<reference evidence="15 16" key="2">
    <citation type="submission" date="2020-07" db="EMBL/GenBank/DDBJ databases">
        <title>Genome assembly of wild tea tree DASZ reveals pedigree and selection history of tea varieties.</title>
        <authorList>
            <person name="Zhang W."/>
        </authorList>
    </citation>
    <scope>NUCLEOTIDE SEQUENCE [LARGE SCALE GENOMIC DNA]</scope>
    <source>
        <strain evidence="16">cv. G240</strain>
        <tissue evidence="15">Leaf</tissue>
    </source>
</reference>
<dbReference type="InterPro" id="IPR003591">
    <property type="entry name" value="Leu-rich_rpt_typical-subtyp"/>
</dbReference>
<dbReference type="Gene3D" id="1.10.510.10">
    <property type="entry name" value="Transferase(Phosphotransferase) domain 1"/>
    <property type="match status" value="1"/>
</dbReference>
<dbReference type="GO" id="GO:0006952">
    <property type="term" value="P:defense response"/>
    <property type="evidence" value="ECO:0007669"/>
    <property type="project" value="UniProtKB-ARBA"/>
</dbReference>
<comment type="subcellular location">
    <subcellularLocation>
        <location evidence="1">Membrane</location>
        <topology evidence="1">Single-pass type I membrane protein</topology>
    </subcellularLocation>
</comment>
<evidence type="ECO:0000256" key="13">
    <source>
        <dbReference type="SAM" id="Phobius"/>
    </source>
</evidence>
<keyword evidence="12" id="KW-0325">Glycoprotein</keyword>
<feature type="domain" description="Protein kinase" evidence="14">
    <location>
        <begin position="668"/>
        <end position="946"/>
    </location>
</feature>
<gene>
    <name evidence="15" type="ORF">HYC85_008040</name>
</gene>
<dbReference type="InterPro" id="IPR013210">
    <property type="entry name" value="LRR_N_plant-typ"/>
</dbReference>
<keyword evidence="4 13" id="KW-0812">Transmembrane</keyword>
<protein>
    <recommendedName>
        <fullName evidence="14">Protein kinase domain-containing protein</fullName>
    </recommendedName>
</protein>
<keyword evidence="2" id="KW-0433">Leucine-rich repeat</keyword>
<keyword evidence="10 13" id="KW-0472">Membrane</keyword>
<dbReference type="Pfam" id="PF00069">
    <property type="entry name" value="Pkinase"/>
    <property type="match status" value="1"/>
</dbReference>
<dbReference type="GO" id="GO:0005524">
    <property type="term" value="F:ATP binding"/>
    <property type="evidence" value="ECO:0007669"/>
    <property type="project" value="UniProtKB-KW"/>
</dbReference>
<dbReference type="SUPFAM" id="SSF52058">
    <property type="entry name" value="L domain-like"/>
    <property type="match status" value="2"/>
</dbReference>
<dbReference type="Pfam" id="PF13855">
    <property type="entry name" value="LRR_8"/>
    <property type="match status" value="2"/>
</dbReference>
<evidence type="ECO:0000256" key="11">
    <source>
        <dbReference type="ARBA" id="ARBA00023170"/>
    </source>
</evidence>
<evidence type="ECO:0000313" key="16">
    <source>
        <dbReference type="Proteomes" id="UP000593564"/>
    </source>
</evidence>
<dbReference type="FunFam" id="3.80.10.10:FF:000512">
    <property type="entry name" value="Leucine-rich repeat receptor-like serine/threonine-protein kinase BAM3"/>
    <property type="match status" value="1"/>
</dbReference>